<keyword evidence="7" id="KW-1185">Reference proteome</keyword>
<keyword evidence="3" id="KW-0067">ATP-binding</keyword>
<dbReference type="GO" id="GO:0005524">
    <property type="term" value="F:ATP binding"/>
    <property type="evidence" value="ECO:0007669"/>
    <property type="project" value="UniProtKB-KW"/>
</dbReference>
<dbReference type="SUPFAM" id="SSF52540">
    <property type="entry name" value="P-loop containing nucleoside triphosphate hydrolases"/>
    <property type="match status" value="1"/>
</dbReference>
<dbReference type="STRING" id="1851148.SMSP2_02704"/>
<dbReference type="GO" id="GO:0016887">
    <property type="term" value="F:ATP hydrolysis activity"/>
    <property type="evidence" value="ECO:0007669"/>
    <property type="project" value="TreeGrafter"/>
</dbReference>
<evidence type="ECO:0000256" key="3">
    <source>
        <dbReference type="ARBA" id="ARBA00022840"/>
    </source>
</evidence>
<dbReference type="Gene3D" id="3.40.50.300">
    <property type="entry name" value="P-loop containing nucleotide triphosphate hydrolases"/>
    <property type="match status" value="1"/>
</dbReference>
<dbReference type="KEGG" id="pbas:SMSP2_02704"/>
<sequence>MYEAISMNFLLEVSYGSYTSPFKLGAFILIFFIWLALINWINHDARSVQTKEAMWTGLFAAAGLIGLFLWIALPVFVVGFLIYLLATGTVALSYIIHRNSRVSDHEKVLTINHIKNIFSNEEKSLRKSSRGFTFVTANGNPIDIPEPKTKESFGYGPTCSLMDDALYRRANIVTLIPGSEDTYKTTFIIDGVAHERAEYAAEDVNFMLYFLKQLADLDVNEHRKPQKGKFTTRKNRDKTDWELFTAGSTAGEQIKIVKQEESQKMTFEDLGFSEEQIPPLKELKPLKHGLFLVAGPKGSGVTTALYTMVRNHDPFLNSIVTLEKRPADTLDSVTQNIYKPNNPEGKSYGMQLQTLLRYGPDIVAVGDCSDPETAKIAATNSSSKLIYVSIEAANTVDAVAKWSQMVGDKKLALKNLVGVVSTRLFRNLCHECREAYEPNPETLRKLNIKDEIEFLYRPGEVQYTRFGKPVECEHCQGTGYYGRLGVLESIVLKKEAREQLIAAGDQREMLSILRRNGLVMLHEQAMKKVIQGELAINEVIRELKVSAPKKK</sequence>
<dbReference type="PANTHER" id="PTHR30258:SF2">
    <property type="entry name" value="COMG OPERON PROTEIN 1"/>
    <property type="match status" value="1"/>
</dbReference>
<keyword evidence="2" id="KW-0547">Nucleotide-binding</keyword>
<evidence type="ECO:0000256" key="1">
    <source>
        <dbReference type="ARBA" id="ARBA00006611"/>
    </source>
</evidence>
<accession>A0A1Q2MI04</accession>
<feature type="domain" description="Bacterial type II secretion system protein E" evidence="5">
    <location>
        <begin position="162"/>
        <end position="541"/>
    </location>
</feature>
<evidence type="ECO:0000313" key="6">
    <source>
        <dbReference type="EMBL" id="AQQ72321.1"/>
    </source>
</evidence>
<dbReference type="OrthoDB" id="244550at2"/>
<feature type="transmembrane region" description="Helical" evidence="4">
    <location>
        <begin position="20"/>
        <end position="41"/>
    </location>
</feature>
<proteinExistence type="inferred from homology"/>
<dbReference type="InterPro" id="IPR001482">
    <property type="entry name" value="T2SS/T4SS_dom"/>
</dbReference>
<keyword evidence="4" id="KW-0812">Transmembrane</keyword>
<gene>
    <name evidence="6" type="primary">gspE_2</name>
    <name evidence="6" type="ORF">SMSP2_02704</name>
</gene>
<evidence type="ECO:0000259" key="5">
    <source>
        <dbReference type="Pfam" id="PF00437"/>
    </source>
</evidence>
<organism evidence="6 7">
    <name type="scientific">Limihaloglobus sulfuriphilus</name>
    <dbReference type="NCBI Taxonomy" id="1851148"/>
    <lineage>
        <taxon>Bacteria</taxon>
        <taxon>Pseudomonadati</taxon>
        <taxon>Planctomycetota</taxon>
        <taxon>Phycisphaerae</taxon>
        <taxon>Sedimentisphaerales</taxon>
        <taxon>Sedimentisphaeraceae</taxon>
        <taxon>Limihaloglobus</taxon>
    </lineage>
</organism>
<protein>
    <submittedName>
        <fullName evidence="6">Type II traffic warden ATPase</fullName>
    </submittedName>
</protein>
<evidence type="ECO:0000256" key="2">
    <source>
        <dbReference type="ARBA" id="ARBA00022741"/>
    </source>
</evidence>
<dbReference type="AlphaFoldDB" id="A0A1Q2MI04"/>
<dbReference type="EMBL" id="CP019646">
    <property type="protein sequence ID" value="AQQ72321.1"/>
    <property type="molecule type" value="Genomic_DNA"/>
</dbReference>
<dbReference type="GO" id="GO:0005886">
    <property type="term" value="C:plasma membrane"/>
    <property type="evidence" value="ECO:0007669"/>
    <property type="project" value="TreeGrafter"/>
</dbReference>
<name>A0A1Q2MI04_9BACT</name>
<comment type="similarity">
    <text evidence="1">Belongs to the GSP E family.</text>
</comment>
<keyword evidence="4" id="KW-0472">Membrane</keyword>
<evidence type="ECO:0000313" key="7">
    <source>
        <dbReference type="Proteomes" id="UP000188181"/>
    </source>
</evidence>
<dbReference type="Pfam" id="PF00437">
    <property type="entry name" value="T2SSE"/>
    <property type="match status" value="1"/>
</dbReference>
<dbReference type="Proteomes" id="UP000188181">
    <property type="component" value="Chromosome"/>
</dbReference>
<dbReference type="Gene3D" id="3.30.450.90">
    <property type="match status" value="1"/>
</dbReference>
<evidence type="ECO:0000256" key="4">
    <source>
        <dbReference type="SAM" id="Phobius"/>
    </source>
</evidence>
<reference evidence="7" key="1">
    <citation type="submission" date="2017-02" db="EMBL/GenBank/DDBJ databases">
        <title>Comparative genomics and description of representatives of a novel lineage of planctomycetes thriving in anoxic sediments.</title>
        <authorList>
            <person name="Spring S."/>
            <person name="Bunk B."/>
            <person name="Sproer C."/>
        </authorList>
    </citation>
    <scope>NUCLEOTIDE SEQUENCE [LARGE SCALE GENOMIC DNA]</scope>
    <source>
        <strain evidence="7">SM-Chi-D1</strain>
    </source>
</reference>
<dbReference type="InterPro" id="IPR027417">
    <property type="entry name" value="P-loop_NTPase"/>
</dbReference>
<dbReference type="PANTHER" id="PTHR30258">
    <property type="entry name" value="TYPE II SECRETION SYSTEM PROTEIN GSPE-RELATED"/>
    <property type="match status" value="1"/>
</dbReference>
<keyword evidence="4" id="KW-1133">Transmembrane helix</keyword>